<keyword evidence="1" id="KW-0238">DNA-binding</keyword>
<dbReference type="SUPFAM" id="SSF51182">
    <property type="entry name" value="RmlC-like cupins"/>
    <property type="match status" value="1"/>
</dbReference>
<dbReference type="InterPro" id="IPR014710">
    <property type="entry name" value="RmlC-like_jellyroll"/>
</dbReference>
<dbReference type="CDD" id="cd00093">
    <property type="entry name" value="HTH_XRE"/>
    <property type="match status" value="1"/>
</dbReference>
<dbReference type="InterPro" id="IPR013096">
    <property type="entry name" value="Cupin_2"/>
</dbReference>
<evidence type="ECO:0000313" key="3">
    <source>
        <dbReference type="EMBL" id="HFH29165.1"/>
    </source>
</evidence>
<dbReference type="EMBL" id="DSVL01000202">
    <property type="protein sequence ID" value="HFH29165.1"/>
    <property type="molecule type" value="Genomic_DNA"/>
</dbReference>
<name>A0A7C3IJW0_9SPIR</name>
<dbReference type="InterPro" id="IPR001387">
    <property type="entry name" value="Cro/C1-type_HTH"/>
</dbReference>
<dbReference type="GO" id="GO:0005829">
    <property type="term" value="C:cytosol"/>
    <property type="evidence" value="ECO:0007669"/>
    <property type="project" value="TreeGrafter"/>
</dbReference>
<accession>A0A7C3IJW0</accession>
<sequence length="190" mass="20642">MAEYNKVGERIKRIRESRKISVANLAERAGLHPDLVAALEQNELPPSLAPLIKIARVLGVRLGTFLDDVDTIGPVVARAGSPVPAVRFAGSSGAASSDLDFYSLAHNKAGRHMEPFIIDIHGSSSKDIQTSSHEGEEFIYVLQGSVEILYGKEPYVLHEGDSIYLDSIVEHHVHSTGGEARILAVVYTPY</sequence>
<dbReference type="Gene3D" id="2.60.120.10">
    <property type="entry name" value="Jelly Rolls"/>
    <property type="match status" value="1"/>
</dbReference>
<protein>
    <submittedName>
        <fullName evidence="3">XRE family transcriptional regulator</fullName>
    </submittedName>
</protein>
<comment type="caution">
    <text evidence="3">The sequence shown here is derived from an EMBL/GenBank/DDBJ whole genome shotgun (WGS) entry which is preliminary data.</text>
</comment>
<evidence type="ECO:0000259" key="2">
    <source>
        <dbReference type="PROSITE" id="PS50943"/>
    </source>
</evidence>
<organism evidence="3">
    <name type="scientific">Gracilinema caldarium</name>
    <dbReference type="NCBI Taxonomy" id="215591"/>
    <lineage>
        <taxon>Bacteria</taxon>
        <taxon>Pseudomonadati</taxon>
        <taxon>Spirochaetota</taxon>
        <taxon>Spirochaetia</taxon>
        <taxon>Spirochaetales</taxon>
        <taxon>Breznakiellaceae</taxon>
        <taxon>Gracilinema</taxon>
    </lineage>
</organism>
<dbReference type="SMART" id="SM00530">
    <property type="entry name" value="HTH_XRE"/>
    <property type="match status" value="1"/>
</dbReference>
<evidence type="ECO:0000256" key="1">
    <source>
        <dbReference type="ARBA" id="ARBA00023125"/>
    </source>
</evidence>
<feature type="domain" description="HTH cro/C1-type" evidence="2">
    <location>
        <begin position="11"/>
        <end position="65"/>
    </location>
</feature>
<dbReference type="InterPro" id="IPR050807">
    <property type="entry name" value="TransReg_Diox_bact_type"/>
</dbReference>
<dbReference type="GO" id="GO:0003677">
    <property type="term" value="F:DNA binding"/>
    <property type="evidence" value="ECO:0007669"/>
    <property type="project" value="UniProtKB-KW"/>
</dbReference>
<dbReference type="PROSITE" id="PS50943">
    <property type="entry name" value="HTH_CROC1"/>
    <property type="match status" value="1"/>
</dbReference>
<dbReference type="GO" id="GO:0003700">
    <property type="term" value="F:DNA-binding transcription factor activity"/>
    <property type="evidence" value="ECO:0007669"/>
    <property type="project" value="TreeGrafter"/>
</dbReference>
<dbReference type="Pfam" id="PF01381">
    <property type="entry name" value="HTH_3"/>
    <property type="match status" value="1"/>
</dbReference>
<gene>
    <name evidence="3" type="ORF">ENS59_06585</name>
</gene>
<dbReference type="InterPro" id="IPR011051">
    <property type="entry name" value="RmlC_Cupin_sf"/>
</dbReference>
<dbReference type="PANTHER" id="PTHR46797">
    <property type="entry name" value="HTH-TYPE TRANSCRIPTIONAL REGULATOR"/>
    <property type="match status" value="1"/>
</dbReference>
<proteinExistence type="predicted"/>
<dbReference type="Pfam" id="PF07883">
    <property type="entry name" value="Cupin_2"/>
    <property type="match status" value="1"/>
</dbReference>
<dbReference type="AlphaFoldDB" id="A0A7C3IJW0"/>
<reference evidence="3" key="1">
    <citation type="journal article" date="2020" name="mSystems">
        <title>Genome- and Community-Level Interaction Insights into Carbon Utilization and Element Cycling Functions of Hydrothermarchaeota in Hydrothermal Sediment.</title>
        <authorList>
            <person name="Zhou Z."/>
            <person name="Liu Y."/>
            <person name="Xu W."/>
            <person name="Pan J."/>
            <person name="Luo Z.H."/>
            <person name="Li M."/>
        </authorList>
    </citation>
    <scope>NUCLEOTIDE SEQUENCE [LARGE SCALE GENOMIC DNA]</scope>
    <source>
        <strain evidence="3">SpSt-503</strain>
    </source>
</reference>
<dbReference type="Gene3D" id="1.10.260.40">
    <property type="entry name" value="lambda repressor-like DNA-binding domains"/>
    <property type="match status" value="1"/>
</dbReference>
<dbReference type="InterPro" id="IPR010982">
    <property type="entry name" value="Lambda_DNA-bd_dom_sf"/>
</dbReference>
<dbReference type="PANTHER" id="PTHR46797:SF19">
    <property type="entry name" value="BLL2473 PROTEIN"/>
    <property type="match status" value="1"/>
</dbReference>
<dbReference type="SUPFAM" id="SSF47413">
    <property type="entry name" value="lambda repressor-like DNA-binding domains"/>
    <property type="match status" value="1"/>
</dbReference>
<dbReference type="CDD" id="cd02209">
    <property type="entry name" value="cupin_XRE_C"/>
    <property type="match status" value="1"/>
</dbReference>